<sequence>MLSRNSNWFPCPTGKCKYGFVFKTTESEKTAVCDACDVKHTIKRKEERDEGFNEMLKEGKIRLCPACKFPHMKDYGLCNVLQCGKCNMWWNWRTLEFAKTSKELKDKARAERTLWEPGELEYQMKLEKENPEAFKELLKRNGIEYNPNYARGQG</sequence>
<accession>X6MN32</accession>
<name>X6MN32_RETFI</name>
<keyword evidence="2" id="KW-1185">Reference proteome</keyword>
<reference evidence="1 2" key="1">
    <citation type="journal article" date="2013" name="Curr. Biol.">
        <title>The Genome of the Foraminiferan Reticulomyxa filosa.</title>
        <authorList>
            <person name="Glockner G."/>
            <person name="Hulsmann N."/>
            <person name="Schleicher M."/>
            <person name="Noegel A.A."/>
            <person name="Eichinger L."/>
            <person name="Gallinger C."/>
            <person name="Pawlowski J."/>
            <person name="Sierra R."/>
            <person name="Euteneuer U."/>
            <person name="Pillet L."/>
            <person name="Moustafa A."/>
            <person name="Platzer M."/>
            <person name="Groth M."/>
            <person name="Szafranski K."/>
            <person name="Schliwa M."/>
        </authorList>
    </citation>
    <scope>NUCLEOTIDE SEQUENCE [LARGE SCALE GENOMIC DNA]</scope>
</reference>
<dbReference type="EMBL" id="ASPP01020001">
    <property type="protein sequence ID" value="ETO14500.1"/>
    <property type="molecule type" value="Genomic_DNA"/>
</dbReference>
<evidence type="ECO:0000313" key="2">
    <source>
        <dbReference type="Proteomes" id="UP000023152"/>
    </source>
</evidence>
<proteinExistence type="predicted"/>
<evidence type="ECO:0000313" key="1">
    <source>
        <dbReference type="EMBL" id="ETO14500.1"/>
    </source>
</evidence>
<comment type="caution">
    <text evidence="1">The sequence shown here is derived from an EMBL/GenBank/DDBJ whole genome shotgun (WGS) entry which is preliminary data.</text>
</comment>
<dbReference type="SUPFAM" id="SSF57850">
    <property type="entry name" value="RING/U-box"/>
    <property type="match status" value="1"/>
</dbReference>
<gene>
    <name evidence="1" type="ORF">RFI_22860</name>
</gene>
<dbReference type="Proteomes" id="UP000023152">
    <property type="component" value="Unassembled WGS sequence"/>
</dbReference>
<dbReference type="OrthoDB" id="9983331at2759"/>
<dbReference type="AlphaFoldDB" id="X6MN32"/>
<organism evidence="1 2">
    <name type="scientific">Reticulomyxa filosa</name>
    <dbReference type="NCBI Taxonomy" id="46433"/>
    <lineage>
        <taxon>Eukaryota</taxon>
        <taxon>Sar</taxon>
        <taxon>Rhizaria</taxon>
        <taxon>Retaria</taxon>
        <taxon>Foraminifera</taxon>
        <taxon>Monothalamids</taxon>
        <taxon>Reticulomyxidae</taxon>
        <taxon>Reticulomyxa</taxon>
    </lineage>
</organism>
<protein>
    <submittedName>
        <fullName evidence="1">Uncharacterized protein</fullName>
    </submittedName>
</protein>